<evidence type="ECO:0000256" key="1">
    <source>
        <dbReference type="ARBA" id="ARBA00004613"/>
    </source>
</evidence>
<reference evidence="9" key="1">
    <citation type="submission" date="2016-11" db="EMBL/GenBank/DDBJ databases">
        <title>Distribution of cholinergic neurons and their co-localization with FMRFamide in central and peripheral neurons of the spider Cupiennius salei.</title>
        <authorList>
            <person name="Fabian-Fine R."/>
            <person name="Anderson C."/>
            <person name="Roush M."/>
            <person name="Johnson J.A.G."/>
            <person name="Liu H."/>
            <person name="French A.S."/>
            <person name="Torkkeli P.H."/>
        </authorList>
    </citation>
    <scope>NUCLEOTIDE SEQUENCE</scope>
    <source>
        <strain evidence="9">CSH_0093</strain>
    </source>
</reference>
<evidence type="ECO:0000256" key="5">
    <source>
        <dbReference type="ARBA" id="ARBA00022815"/>
    </source>
</evidence>
<dbReference type="InterPro" id="IPR002544">
    <property type="entry name" value="FMRFamid-related_peptide-like"/>
</dbReference>
<dbReference type="EMBL" id="KY074554">
    <property type="protein sequence ID" value="AQY19607.1"/>
    <property type="molecule type" value="mRNA"/>
</dbReference>
<feature type="compositionally biased region" description="Polar residues" evidence="7">
    <location>
        <begin position="316"/>
        <end position="332"/>
    </location>
</feature>
<dbReference type="GO" id="GO:0007218">
    <property type="term" value="P:neuropeptide signaling pathway"/>
    <property type="evidence" value="ECO:0007669"/>
    <property type="project" value="UniProtKB-KW"/>
</dbReference>
<keyword evidence="4" id="KW-0677">Repeat</keyword>
<dbReference type="PANTHER" id="PTHR20986">
    <property type="entry name" value="FMRFAMIDE-RELATED PEPTIDES"/>
    <property type="match status" value="1"/>
</dbReference>
<evidence type="ECO:0000256" key="4">
    <source>
        <dbReference type="ARBA" id="ARBA00022737"/>
    </source>
</evidence>
<evidence type="ECO:0000256" key="3">
    <source>
        <dbReference type="ARBA" id="ARBA00022525"/>
    </source>
</evidence>
<evidence type="ECO:0000256" key="8">
    <source>
        <dbReference type="SAM" id="SignalP"/>
    </source>
</evidence>
<evidence type="ECO:0000313" key="9">
    <source>
        <dbReference type="EMBL" id="AQY19607.1"/>
    </source>
</evidence>
<proteinExistence type="evidence at transcript level"/>
<keyword evidence="8" id="KW-0732">Signal</keyword>
<keyword evidence="5" id="KW-0027">Amidation</keyword>
<evidence type="ECO:0000256" key="2">
    <source>
        <dbReference type="ARBA" id="ARBA00006356"/>
    </source>
</evidence>
<dbReference type="GO" id="GO:0005576">
    <property type="term" value="C:extracellular region"/>
    <property type="evidence" value="ECO:0007669"/>
    <property type="project" value="UniProtKB-SubCell"/>
</dbReference>
<keyword evidence="6" id="KW-0527">Neuropeptide</keyword>
<comment type="similarity">
    <text evidence="2">Belongs to the FARP (FMRFamide related peptide) family.</text>
</comment>
<protein>
    <submittedName>
        <fullName evidence="9">Putative FMRF-like protein</fullName>
    </submittedName>
</protein>
<organism evidence="9">
    <name type="scientific">Cupiennius salei</name>
    <name type="common">American wandering spider</name>
    <dbReference type="NCBI Taxonomy" id="6928"/>
    <lineage>
        <taxon>Eukaryota</taxon>
        <taxon>Metazoa</taxon>
        <taxon>Ecdysozoa</taxon>
        <taxon>Arthropoda</taxon>
        <taxon>Chelicerata</taxon>
        <taxon>Arachnida</taxon>
        <taxon>Araneae</taxon>
        <taxon>Araneomorphae</taxon>
        <taxon>Entelegynae</taxon>
        <taxon>Lycosoidea</taxon>
        <taxon>Ctenidae</taxon>
        <taxon>Cupiennius</taxon>
    </lineage>
</organism>
<name>A0A1U9W623_CUPSA</name>
<dbReference type="InterPro" id="IPR051041">
    <property type="entry name" value="FMRFamide-related_np"/>
</dbReference>
<evidence type="ECO:0000256" key="6">
    <source>
        <dbReference type="ARBA" id="ARBA00023320"/>
    </source>
</evidence>
<dbReference type="AlphaFoldDB" id="A0A1U9W623"/>
<dbReference type="PANTHER" id="PTHR20986:SF22">
    <property type="entry name" value="FMRFAMIDE-RELATED PEPTIDES"/>
    <property type="match status" value="1"/>
</dbReference>
<evidence type="ECO:0000256" key="7">
    <source>
        <dbReference type="SAM" id="MobiDB-lite"/>
    </source>
</evidence>
<dbReference type="Pfam" id="PF01581">
    <property type="entry name" value="FARP"/>
    <property type="match status" value="3"/>
</dbReference>
<comment type="subcellular location">
    <subcellularLocation>
        <location evidence="1">Secreted</location>
    </subcellularLocation>
</comment>
<keyword evidence="3" id="KW-0964">Secreted</keyword>
<accession>A0A1U9W623</accession>
<feature type="region of interest" description="Disordered" evidence="7">
    <location>
        <begin position="314"/>
        <end position="334"/>
    </location>
</feature>
<feature type="chain" id="PRO_5010717484" evidence="8">
    <location>
        <begin position="24"/>
        <end position="461"/>
    </location>
</feature>
<feature type="signal peptide" evidence="8">
    <location>
        <begin position="1"/>
        <end position="23"/>
    </location>
</feature>
<sequence length="461" mass="53873">MALTKPILSIIFLFILFERHAESSESPSSSNSEDTSSIPMIASGKRQHNIMRFGKRPAGGHNLIHFGKRENLKSPQHSFLYFGKRINDEDSLPELIQYLQKNRDNSYKRGHTIMRFGKRGPGNHNFIRFGRGDGEEDYEDYYPDEASMDEAKRGGHSMLYFGKRGGHSMLYFGKRAGGHNILSFGKRDDDKRAHSMIHFGKREDEDDEDDMEEKRAHSMIHFGKREDDEDIYPDYLKRAPHSMIHFGKREFDEDPLNYIWSPDALEKKQHNLLRFGKKMDGMRKGSHAMIHFGKRDEDKRAHSMIHFGKRSVDQGIDTTSSNQSENTVQDTKTVPRMKREVEEPLENPEPLVALINYGNNDEEEPDEDLENAIKESQANMYRTGEMLNHYSYPEDEQALMPLYTDYRPLNKKEAAQSFTFRQENGRNAQRFTCYDSFWEKRRRQAGSFHDSLREKICRPRH</sequence>